<evidence type="ECO:0000256" key="4">
    <source>
        <dbReference type="ARBA" id="ARBA00022692"/>
    </source>
</evidence>
<feature type="region of interest" description="Disordered" evidence="7">
    <location>
        <begin position="564"/>
        <end position="609"/>
    </location>
</feature>
<protein>
    <submittedName>
        <fullName evidence="9">VirD4 protein</fullName>
    </submittedName>
</protein>
<reference evidence="10 11" key="1">
    <citation type="submission" date="2018-08" db="EMBL/GenBank/DDBJ databases">
        <title>Recombination of ecologically and evolutionarily significant loci maintains genetic cohesion in the Pseudomonas syringae species complex.</title>
        <authorList>
            <person name="Dillon M."/>
            <person name="Thakur S."/>
            <person name="Almeida R.N.D."/>
            <person name="Weir B.S."/>
            <person name="Guttman D.S."/>
        </authorList>
    </citation>
    <scope>NUCLEOTIDE SEQUENCE [LARGE SCALE GENOMIC DNA]</scope>
    <source>
        <strain evidence="8 10">ICMP 15201</strain>
        <strain evidence="9 11">ICMP 15203</strain>
    </source>
</reference>
<dbReference type="InterPro" id="IPR051539">
    <property type="entry name" value="T4SS-coupling_protein"/>
</dbReference>
<dbReference type="InterPro" id="IPR027417">
    <property type="entry name" value="P-loop_NTPase"/>
</dbReference>
<keyword evidence="5" id="KW-1133">Transmembrane helix</keyword>
<feature type="region of interest" description="Disordered" evidence="7">
    <location>
        <begin position="1"/>
        <end position="74"/>
    </location>
</feature>
<evidence type="ECO:0000256" key="6">
    <source>
        <dbReference type="ARBA" id="ARBA00023136"/>
    </source>
</evidence>
<evidence type="ECO:0000313" key="11">
    <source>
        <dbReference type="Proteomes" id="UP000270524"/>
    </source>
</evidence>
<dbReference type="EMBL" id="RBPJ01000144">
    <property type="protein sequence ID" value="RMN96061.1"/>
    <property type="molecule type" value="Genomic_DNA"/>
</dbReference>
<dbReference type="PANTHER" id="PTHR37937:SF1">
    <property type="entry name" value="CONJUGATIVE TRANSFER: DNA TRANSPORT"/>
    <property type="match status" value="1"/>
</dbReference>
<dbReference type="InterPro" id="IPR003688">
    <property type="entry name" value="TraG/VirD4"/>
</dbReference>
<dbReference type="PANTHER" id="PTHR37937">
    <property type="entry name" value="CONJUGATIVE TRANSFER: DNA TRANSPORT"/>
    <property type="match status" value="1"/>
</dbReference>
<accession>A0A3M3QJK4</accession>
<evidence type="ECO:0000256" key="5">
    <source>
        <dbReference type="ARBA" id="ARBA00022989"/>
    </source>
</evidence>
<feature type="compositionally biased region" description="Low complexity" evidence="7">
    <location>
        <begin position="14"/>
        <end position="36"/>
    </location>
</feature>
<evidence type="ECO:0000313" key="10">
    <source>
        <dbReference type="Proteomes" id="UP000269335"/>
    </source>
</evidence>
<dbReference type="CDD" id="cd01127">
    <property type="entry name" value="TrwB_TraG_TraD_VirD4"/>
    <property type="match status" value="2"/>
</dbReference>
<comment type="caution">
    <text evidence="9">The sequence shown here is derived from an EMBL/GenBank/DDBJ whole genome shotgun (WGS) entry which is preliminary data.</text>
</comment>
<evidence type="ECO:0000256" key="1">
    <source>
        <dbReference type="ARBA" id="ARBA00004651"/>
    </source>
</evidence>
<organism evidence="9 11">
    <name type="scientific">Pseudomonas cannabina</name>
    <dbReference type="NCBI Taxonomy" id="86840"/>
    <lineage>
        <taxon>Bacteria</taxon>
        <taxon>Pseudomonadati</taxon>
        <taxon>Pseudomonadota</taxon>
        <taxon>Gammaproteobacteria</taxon>
        <taxon>Pseudomonadales</taxon>
        <taxon>Pseudomonadaceae</taxon>
        <taxon>Pseudomonas</taxon>
    </lineage>
</organism>
<evidence type="ECO:0000256" key="2">
    <source>
        <dbReference type="ARBA" id="ARBA00008806"/>
    </source>
</evidence>
<dbReference type="AlphaFoldDB" id="A0A3M3QJK4"/>
<dbReference type="GO" id="GO:0005886">
    <property type="term" value="C:plasma membrane"/>
    <property type="evidence" value="ECO:0007669"/>
    <property type="project" value="UniProtKB-SubCell"/>
</dbReference>
<dbReference type="SUPFAM" id="SSF52540">
    <property type="entry name" value="P-loop containing nucleoside triphosphate hydrolases"/>
    <property type="match status" value="1"/>
</dbReference>
<comment type="similarity">
    <text evidence="2">Belongs to the VirD4/TraG family.</text>
</comment>
<evidence type="ECO:0000313" key="8">
    <source>
        <dbReference type="EMBL" id="RMN84344.1"/>
    </source>
</evidence>
<proteinExistence type="inferred from homology"/>
<dbReference type="EMBL" id="RBPH01000045">
    <property type="protein sequence ID" value="RMN84344.1"/>
    <property type="molecule type" value="Genomic_DNA"/>
</dbReference>
<feature type="compositionally biased region" description="Basic and acidic residues" evidence="7">
    <location>
        <begin position="572"/>
        <end position="584"/>
    </location>
</feature>
<sequence length="609" mass="67391">MAARLRLSHSLIDSRTSSKSSAPRSSRYRPTSSSPSLCNTNRPRFRTGASASSRGSLMARAKSKPISPDNPQERIEEHPAILIGKHPTKDTFLASYGQTFVMLAAPPGTGKTVGVVTPNLLSYPDSVVVNDPKFENWRDTAGFRAAAGHKVYRFSPELLETHRWNPLSALSRDPLYRLGQIRTLAGVLFVSDNPKNQEWYNKAANVFAAILLYLMEMEGMKLNGMKLTLPQAYEVASLGTGLGVWAQQAIEQHSTGPNALSVETLRELNGVFEASKNKSSGWSTTVDILRGALSMYAEKTLAWAVSDTDIDFTKLRKEKISIYFCVTGNAIKKYGPLMNLFFTQAIQQNTDVMPEQGGHCADGTLILKYQVLFVIDEIAVMGRIEIMEMAPALTRGAGLRYIIIFQGKDQLRSERTYGREAGNGIMQAFHIEIVYGTGNVELAKEYSTRLGNTTVRVHNQSLNRQKHEIGARGQTDSYSEQPRPLLLPQEVSALPYGEELIFVEATKTTPAANIRARKIFWYEEPVFKERAGMPTPDVPIGDASKIDALTVPVRTVEAKVAVADTKPMQAEQRQRWNPKDKASEAVKAQPPEVEPDPEPAQTDDTPETM</sequence>
<evidence type="ECO:0000256" key="3">
    <source>
        <dbReference type="ARBA" id="ARBA00022475"/>
    </source>
</evidence>
<comment type="subcellular location">
    <subcellularLocation>
        <location evidence="1">Cell membrane</location>
        <topology evidence="1">Multi-pass membrane protein</topology>
    </subcellularLocation>
</comment>
<dbReference type="Gene3D" id="3.40.50.300">
    <property type="entry name" value="P-loop containing nucleotide triphosphate hydrolases"/>
    <property type="match status" value="1"/>
</dbReference>
<keyword evidence="4" id="KW-0812">Transmembrane</keyword>
<evidence type="ECO:0000313" key="9">
    <source>
        <dbReference type="EMBL" id="RMN96061.1"/>
    </source>
</evidence>
<feature type="region of interest" description="Disordered" evidence="7">
    <location>
        <begin position="464"/>
        <end position="483"/>
    </location>
</feature>
<name>A0A3M3QJK4_PSECA</name>
<dbReference type="Proteomes" id="UP000269335">
    <property type="component" value="Unassembled WGS sequence"/>
</dbReference>
<keyword evidence="6" id="KW-0472">Membrane</keyword>
<evidence type="ECO:0000256" key="7">
    <source>
        <dbReference type="SAM" id="MobiDB-lite"/>
    </source>
</evidence>
<dbReference type="Pfam" id="PF02534">
    <property type="entry name" value="T4SS-DNA_transf"/>
    <property type="match status" value="1"/>
</dbReference>
<gene>
    <name evidence="9" type="ORF">ALQ51_100547</name>
    <name evidence="8" type="ORF">ALQ53_100983</name>
</gene>
<keyword evidence="3" id="KW-1003">Cell membrane</keyword>
<dbReference type="Proteomes" id="UP000270524">
    <property type="component" value="Unassembled WGS sequence"/>
</dbReference>